<accession>A0A2N9YE61</accession>
<organism evidence="2 3">
    <name type="scientific">Beggiatoa leptomitoformis</name>
    <dbReference type="NCBI Taxonomy" id="288004"/>
    <lineage>
        <taxon>Bacteria</taxon>
        <taxon>Pseudomonadati</taxon>
        <taxon>Pseudomonadota</taxon>
        <taxon>Gammaproteobacteria</taxon>
        <taxon>Thiotrichales</taxon>
        <taxon>Thiotrichaceae</taxon>
        <taxon>Beggiatoa</taxon>
    </lineage>
</organism>
<evidence type="ECO:0000313" key="3">
    <source>
        <dbReference type="Proteomes" id="UP000234271"/>
    </source>
</evidence>
<dbReference type="KEGG" id="blep:AL038_16110"/>
<evidence type="ECO:0000313" key="2">
    <source>
        <dbReference type="EMBL" id="AUI68675.1"/>
    </source>
</evidence>
<keyword evidence="3" id="KW-1185">Reference proteome</keyword>
<dbReference type="RefSeq" id="WP_062154558.1">
    <property type="nucleotide sequence ID" value="NZ_CP012373.2"/>
</dbReference>
<gene>
    <name evidence="2" type="ORF">BLE401_08140</name>
</gene>
<feature type="compositionally biased region" description="Basic and acidic residues" evidence="1">
    <location>
        <begin position="34"/>
        <end position="63"/>
    </location>
</feature>
<feature type="region of interest" description="Disordered" evidence="1">
    <location>
        <begin position="34"/>
        <end position="74"/>
    </location>
</feature>
<proteinExistence type="predicted"/>
<protein>
    <submittedName>
        <fullName evidence="2">Uncharacterized protein</fullName>
    </submittedName>
</protein>
<reference evidence="3" key="1">
    <citation type="submission" date="2016-12" db="EMBL/GenBank/DDBJ databases">
        <title>Complete Genome Sequence of Beggiatoa leptomitiformis D-401.</title>
        <authorList>
            <person name="Fomenkov A."/>
            <person name="Vincze T."/>
            <person name="Grabovich M."/>
            <person name="Anton B.P."/>
            <person name="Dubinina G."/>
            <person name="Orlova M."/>
            <person name="Belousova E."/>
            <person name="Roberts R.J."/>
        </authorList>
    </citation>
    <scope>NUCLEOTIDE SEQUENCE [LARGE SCALE GENOMIC DNA]</scope>
    <source>
        <strain evidence="3">D-401</strain>
    </source>
</reference>
<dbReference type="AlphaFoldDB" id="A0A2N9YE61"/>
<dbReference type="STRING" id="288004.AL038_16110"/>
<name>A0A2N9YE61_9GAMM</name>
<sequence>MIDKDTNGGRKPLSPDDAEAAMDLAKGLGLPVRDDRKADHWKGGPHIHIGEGKTKINLDKGDHIPALPRCPNPK</sequence>
<dbReference type="Proteomes" id="UP000234271">
    <property type="component" value="Chromosome"/>
</dbReference>
<evidence type="ECO:0000256" key="1">
    <source>
        <dbReference type="SAM" id="MobiDB-lite"/>
    </source>
</evidence>
<dbReference type="EMBL" id="CP018889">
    <property type="protein sequence ID" value="AUI68675.1"/>
    <property type="molecule type" value="Genomic_DNA"/>
</dbReference>